<evidence type="ECO:0000256" key="2">
    <source>
        <dbReference type="ARBA" id="ARBA00022490"/>
    </source>
</evidence>
<feature type="compositionally biased region" description="Low complexity" evidence="5">
    <location>
        <begin position="33"/>
        <end position="64"/>
    </location>
</feature>
<dbReference type="PROSITE" id="PS00678">
    <property type="entry name" value="WD_REPEATS_1"/>
    <property type="match status" value="1"/>
</dbReference>
<sequence length="656" mass="71197">MDETRRRNEERKRALEAKRKRLEEMRRSKRATAEAASTTREPSAGGEAAPAAAAAAQGGVTNAGEKPPRQPQQEQQQQTSDEGGNLDNLIESLLSAPSTEQDAEDAAQTQDHSATPTQDQADDAPRGRGPIVSLKRVTQLGTVNVALREVDTYDKGTQTDPLDDIDDNPNEVDGGIRGPGSPTSKRRSWRGGSVQAAPSPSTPSSPRLAESAATMTETTTPEPPSLDEEERTVLEAEPSYTNFLNQSVRVVERAMKQNSLFDITIDYGGLESNGQSEAERITLSESISDERWSRGRTVTDIQWSPHHKELFLAAYTKRMVSSELDWARGASDPSGVVLIWSTHMSSERPEYVFTCPSPVHAACFHPYSANLVIGGTYSGQIVLWDMRAKSVPVQRSLLSPESHTHPVYSMTVTGSANAHNLVSVSTDGRLCVWNLANISAPTDSRQLKYNKKDVTATSLAFADGETNELFVGAEDGRLFRAQVHGTKAGVQSQTEAHFGPVTKMHFHKGTSATADLMLSASMDWTVKLWSHRSGDKPLACFEGSEDYVFDVKWSPVHPSVFATVNGAGMLDVWNINVDLEVPQARFKVPLPAGAQGATAALASLQWAPSGRKVLAGDARGNIHVFDLAADLANPRRDEWARLETSVADLVDEMASA</sequence>
<comment type="caution">
    <text evidence="6">The sequence shown here is derived from an EMBL/GenBank/DDBJ whole genome shotgun (WGS) entry which is preliminary data.</text>
</comment>
<evidence type="ECO:0000256" key="5">
    <source>
        <dbReference type="SAM" id="MobiDB-lite"/>
    </source>
</evidence>
<name>A0A2R5G024_9STRA</name>
<evidence type="ECO:0000256" key="1">
    <source>
        <dbReference type="ARBA" id="ARBA00004496"/>
    </source>
</evidence>
<dbReference type="OrthoDB" id="4189at2759"/>
<dbReference type="GO" id="GO:0045504">
    <property type="term" value="F:dynein heavy chain binding"/>
    <property type="evidence" value="ECO:0007669"/>
    <property type="project" value="TreeGrafter"/>
</dbReference>
<evidence type="ECO:0000313" key="7">
    <source>
        <dbReference type="Proteomes" id="UP000241890"/>
    </source>
</evidence>
<dbReference type="SUPFAM" id="SSF50978">
    <property type="entry name" value="WD40 repeat-like"/>
    <property type="match status" value="1"/>
</dbReference>
<dbReference type="GO" id="GO:0045503">
    <property type="term" value="F:dynein light chain binding"/>
    <property type="evidence" value="ECO:0007669"/>
    <property type="project" value="TreeGrafter"/>
</dbReference>
<evidence type="ECO:0000256" key="3">
    <source>
        <dbReference type="ARBA" id="ARBA00022574"/>
    </source>
</evidence>
<dbReference type="Gene3D" id="2.130.10.10">
    <property type="entry name" value="YVTN repeat-like/Quinoprotein amine dehydrogenase"/>
    <property type="match status" value="2"/>
</dbReference>
<dbReference type="InterPro" id="IPR001680">
    <property type="entry name" value="WD40_rpt"/>
</dbReference>
<keyword evidence="7" id="KW-1185">Reference proteome</keyword>
<dbReference type="EMBL" id="BEYU01000005">
    <property type="protein sequence ID" value="GBG24376.1"/>
    <property type="molecule type" value="Genomic_DNA"/>
</dbReference>
<dbReference type="InterPro" id="IPR050687">
    <property type="entry name" value="Dynein_IC"/>
</dbReference>
<dbReference type="PANTHER" id="PTHR12442">
    <property type="entry name" value="DYNEIN INTERMEDIATE CHAIN"/>
    <property type="match status" value="1"/>
</dbReference>
<feature type="compositionally biased region" description="Basic and acidic residues" evidence="5">
    <location>
        <begin position="1"/>
        <end position="26"/>
    </location>
</feature>
<dbReference type="GO" id="GO:0010970">
    <property type="term" value="P:transport along microtubule"/>
    <property type="evidence" value="ECO:0007669"/>
    <property type="project" value="TreeGrafter"/>
</dbReference>
<dbReference type="InterPro" id="IPR036322">
    <property type="entry name" value="WD40_repeat_dom_sf"/>
</dbReference>
<organism evidence="6 7">
    <name type="scientific">Hondaea fermentalgiana</name>
    <dbReference type="NCBI Taxonomy" id="2315210"/>
    <lineage>
        <taxon>Eukaryota</taxon>
        <taxon>Sar</taxon>
        <taxon>Stramenopiles</taxon>
        <taxon>Bigyra</taxon>
        <taxon>Labyrinthulomycetes</taxon>
        <taxon>Thraustochytrida</taxon>
        <taxon>Thraustochytriidae</taxon>
        <taxon>Hondaea</taxon>
    </lineage>
</organism>
<accession>A0A2R5G024</accession>
<dbReference type="InParanoid" id="A0A2R5G024"/>
<reference evidence="6 7" key="1">
    <citation type="submission" date="2017-12" db="EMBL/GenBank/DDBJ databases">
        <title>Sequencing, de novo assembly and annotation of complete genome of a new Thraustochytrid species, strain FCC1311.</title>
        <authorList>
            <person name="Sedici K."/>
            <person name="Godart F."/>
            <person name="Aiese Cigliano R."/>
            <person name="Sanseverino W."/>
            <person name="Barakat M."/>
            <person name="Ortet P."/>
            <person name="Marechal E."/>
            <person name="Cagnac O."/>
            <person name="Amato A."/>
        </authorList>
    </citation>
    <scope>NUCLEOTIDE SEQUENCE [LARGE SCALE GENOMIC DNA]</scope>
</reference>
<keyword evidence="3" id="KW-0853">WD repeat</keyword>
<dbReference type="GO" id="GO:0005737">
    <property type="term" value="C:cytoplasm"/>
    <property type="evidence" value="ECO:0007669"/>
    <property type="project" value="UniProtKB-SubCell"/>
</dbReference>
<dbReference type="Proteomes" id="UP000241890">
    <property type="component" value="Unassembled WGS sequence"/>
</dbReference>
<evidence type="ECO:0000256" key="4">
    <source>
        <dbReference type="ARBA" id="ARBA00022737"/>
    </source>
</evidence>
<dbReference type="Pfam" id="PF00400">
    <property type="entry name" value="WD40"/>
    <property type="match status" value="3"/>
</dbReference>
<dbReference type="FunCoup" id="A0A2R5G024">
    <property type="interactions" value="123"/>
</dbReference>
<feature type="compositionally biased region" description="Low complexity" evidence="5">
    <location>
        <begin position="198"/>
        <end position="220"/>
    </location>
</feature>
<dbReference type="SMART" id="SM00320">
    <property type="entry name" value="WD40"/>
    <property type="match status" value="5"/>
</dbReference>
<comment type="subcellular location">
    <subcellularLocation>
        <location evidence="1">Cytoplasm</location>
    </subcellularLocation>
</comment>
<gene>
    <name evidence="6" type="ORF">FCC1311_005942</name>
</gene>
<dbReference type="InterPro" id="IPR015943">
    <property type="entry name" value="WD40/YVTN_repeat-like_dom_sf"/>
</dbReference>
<feature type="compositionally biased region" description="Polar residues" evidence="5">
    <location>
        <begin position="107"/>
        <end position="119"/>
    </location>
</feature>
<keyword evidence="4" id="KW-0677">Repeat</keyword>
<keyword evidence="2" id="KW-0963">Cytoplasm</keyword>
<dbReference type="GO" id="GO:0005868">
    <property type="term" value="C:cytoplasmic dynein complex"/>
    <property type="evidence" value="ECO:0007669"/>
    <property type="project" value="TreeGrafter"/>
</dbReference>
<evidence type="ECO:0000313" key="6">
    <source>
        <dbReference type="EMBL" id="GBG24376.1"/>
    </source>
</evidence>
<dbReference type="InterPro" id="IPR019775">
    <property type="entry name" value="WD40_repeat_CS"/>
</dbReference>
<dbReference type="AlphaFoldDB" id="A0A2R5G024"/>
<feature type="region of interest" description="Disordered" evidence="5">
    <location>
        <begin position="1"/>
        <end position="233"/>
    </location>
</feature>
<proteinExistence type="predicted"/>
<dbReference type="PANTHER" id="PTHR12442:SF22">
    <property type="entry name" value="CYTOPLASMIC DYNEIN 1 INTERMEDIATE CHAIN-RELATED"/>
    <property type="match status" value="1"/>
</dbReference>
<protein>
    <submittedName>
        <fullName evidence="6">Cytoplasmic dynein 1 intermediate chain 2</fullName>
    </submittedName>
</protein>
<feature type="compositionally biased region" description="Acidic residues" evidence="5">
    <location>
        <begin position="161"/>
        <end position="170"/>
    </location>
</feature>